<evidence type="ECO:0000313" key="3">
    <source>
        <dbReference type="Proteomes" id="UP000193689"/>
    </source>
</evidence>
<dbReference type="EMBL" id="MCFJ01000006">
    <property type="protein sequence ID" value="ORY65228.1"/>
    <property type="molecule type" value="Genomic_DNA"/>
</dbReference>
<comment type="caution">
    <text evidence="2">The sequence shown here is derived from an EMBL/GenBank/DDBJ whole genome shotgun (WGS) entry which is preliminary data.</text>
</comment>
<gene>
    <name evidence="2" type="ORF">BCR38DRAFT_432170</name>
</gene>
<feature type="signal peptide" evidence="1">
    <location>
        <begin position="1"/>
        <end position="20"/>
    </location>
</feature>
<dbReference type="InParanoid" id="A0A1Y2E109"/>
<evidence type="ECO:0008006" key="4">
    <source>
        <dbReference type="Google" id="ProtNLM"/>
    </source>
</evidence>
<dbReference type="GeneID" id="63776374"/>
<reference evidence="2 3" key="1">
    <citation type="submission" date="2016-07" db="EMBL/GenBank/DDBJ databases">
        <title>Pervasive Adenine N6-methylation of Active Genes in Fungi.</title>
        <authorList>
            <consortium name="DOE Joint Genome Institute"/>
            <person name="Mondo S.J."/>
            <person name="Dannebaum R.O."/>
            <person name="Kuo R.C."/>
            <person name="Labutti K."/>
            <person name="Haridas S."/>
            <person name="Kuo A."/>
            <person name="Salamov A."/>
            <person name="Ahrendt S.R."/>
            <person name="Lipzen A."/>
            <person name="Sullivan W."/>
            <person name="Andreopoulos W.B."/>
            <person name="Clum A."/>
            <person name="Lindquist E."/>
            <person name="Daum C."/>
            <person name="Ramamoorthy G.K."/>
            <person name="Gryganskyi A."/>
            <person name="Culley D."/>
            <person name="Magnuson J.K."/>
            <person name="James T.Y."/>
            <person name="O'Malley M.A."/>
            <person name="Stajich J.E."/>
            <person name="Spatafora J.W."/>
            <person name="Visel A."/>
            <person name="Grigoriev I.V."/>
        </authorList>
    </citation>
    <scope>NUCLEOTIDE SEQUENCE [LARGE SCALE GENOMIC DNA]</scope>
    <source>
        <strain evidence="2 3">CBS 129021</strain>
    </source>
</reference>
<evidence type="ECO:0000313" key="2">
    <source>
        <dbReference type="EMBL" id="ORY65228.1"/>
    </source>
</evidence>
<protein>
    <recommendedName>
        <fullName evidence="4">Secreted protein</fullName>
    </recommendedName>
</protein>
<sequence length="81" mass="9292">MPFDHLFFLFFSAAVDRTRGKNCRTYRDADEIVSRDVTRNAIVDDRGPKLRVRNSSSTVAGRSLSMRTRLAYQEKRAGFCS</sequence>
<evidence type="ECO:0000256" key="1">
    <source>
        <dbReference type="SAM" id="SignalP"/>
    </source>
</evidence>
<keyword evidence="3" id="KW-1185">Reference proteome</keyword>
<proteinExistence type="predicted"/>
<keyword evidence="1" id="KW-0732">Signal</keyword>
<accession>A0A1Y2E109</accession>
<dbReference type="RefSeq" id="XP_040716380.1">
    <property type="nucleotide sequence ID" value="XM_040860162.1"/>
</dbReference>
<dbReference type="Proteomes" id="UP000193689">
    <property type="component" value="Unassembled WGS sequence"/>
</dbReference>
<feature type="chain" id="PRO_5012146798" description="Secreted protein" evidence="1">
    <location>
        <begin position="21"/>
        <end position="81"/>
    </location>
</feature>
<name>A0A1Y2E109_9PEZI</name>
<organism evidence="2 3">
    <name type="scientific">Pseudomassariella vexata</name>
    <dbReference type="NCBI Taxonomy" id="1141098"/>
    <lineage>
        <taxon>Eukaryota</taxon>
        <taxon>Fungi</taxon>
        <taxon>Dikarya</taxon>
        <taxon>Ascomycota</taxon>
        <taxon>Pezizomycotina</taxon>
        <taxon>Sordariomycetes</taxon>
        <taxon>Xylariomycetidae</taxon>
        <taxon>Amphisphaeriales</taxon>
        <taxon>Pseudomassariaceae</taxon>
        <taxon>Pseudomassariella</taxon>
    </lineage>
</organism>
<dbReference type="AlphaFoldDB" id="A0A1Y2E109"/>